<evidence type="ECO:0000313" key="2">
    <source>
        <dbReference type="Proteomes" id="UP000051221"/>
    </source>
</evidence>
<reference evidence="1 2" key="1">
    <citation type="submission" date="2015-08" db="EMBL/GenBank/DDBJ databases">
        <title>Antibacterial properties of a collection of Vibrionaceae strains.</title>
        <authorList>
            <person name="Giubergia S."/>
        </authorList>
    </citation>
    <scope>NUCLEOTIDE SEQUENCE [LARGE SCALE GENOMIC DNA]</scope>
    <source>
        <strain evidence="1 2">S0821</strain>
    </source>
</reference>
<name>A0A0Q2SGL6_VIBFU</name>
<comment type="caution">
    <text evidence="1">The sequence shown here is derived from an EMBL/GenBank/DDBJ whole genome shotgun (WGS) entry which is preliminary data.</text>
</comment>
<dbReference type="Proteomes" id="UP000051221">
    <property type="component" value="Unassembled WGS sequence"/>
</dbReference>
<protein>
    <submittedName>
        <fullName evidence="1">Chromosome partitioning protein ParA</fullName>
    </submittedName>
</protein>
<gene>
    <name evidence="1" type="ORF">AMR76_06800</name>
</gene>
<dbReference type="EMBL" id="LKHS01000005">
    <property type="protein sequence ID" value="KQH86787.1"/>
    <property type="molecule type" value="Genomic_DNA"/>
</dbReference>
<accession>A0A0Q2SGL6</accession>
<evidence type="ECO:0000313" key="1">
    <source>
        <dbReference type="EMBL" id="KQH86787.1"/>
    </source>
</evidence>
<organism evidence="1 2">
    <name type="scientific">Vibrio furnissii</name>
    <dbReference type="NCBI Taxonomy" id="29494"/>
    <lineage>
        <taxon>Bacteria</taxon>
        <taxon>Pseudomonadati</taxon>
        <taxon>Pseudomonadota</taxon>
        <taxon>Gammaproteobacteria</taxon>
        <taxon>Vibrionales</taxon>
        <taxon>Vibrionaceae</taxon>
        <taxon>Vibrio</taxon>
    </lineage>
</organism>
<dbReference type="AlphaFoldDB" id="A0A0Q2SGL6"/>
<sequence>MSDYIDIFHSVDKNELLKIEKALQSAKKDKIKKRKSDEDKLSKSVKINFTEMEYKTQIDNKKKSGYGTLSAYMRAILNRTMVVKPVVLEASKNFFHKTSGIFKDISSIASHLENGKQLDRQEVELVFQAFEVLKREFQETRLLLINCFTEDTAYEIAKEHISIEKLEKLIQEKKRTNYDI</sequence>
<proteinExistence type="predicted"/>
<keyword evidence="2" id="KW-1185">Reference proteome</keyword>
<dbReference type="RefSeq" id="WP_055465701.1">
    <property type="nucleotide sequence ID" value="NZ_LKHS01000005.1"/>
</dbReference>
<dbReference type="InParanoid" id="A0A0Q2SGL6"/>